<accession>A0A8H3XFD5</accession>
<dbReference type="Proteomes" id="UP000439903">
    <property type="component" value="Unassembled WGS sequence"/>
</dbReference>
<dbReference type="PANTHER" id="PTHR12873:SF0">
    <property type="entry name" value="TWINKLE MTDNA HELICASE"/>
    <property type="match status" value="1"/>
</dbReference>
<dbReference type="Gene3D" id="3.40.1360.10">
    <property type="match status" value="1"/>
</dbReference>
<feature type="domain" description="SF4 helicase" evidence="1">
    <location>
        <begin position="442"/>
        <end position="691"/>
    </location>
</feature>
<protein>
    <submittedName>
        <fullName evidence="2">P-loop containing nucleoside triphosphate hydrolase protein</fullName>
    </submittedName>
</protein>
<dbReference type="GO" id="GO:0006260">
    <property type="term" value="P:DNA replication"/>
    <property type="evidence" value="ECO:0007669"/>
    <property type="project" value="InterPro"/>
</dbReference>
<organism evidence="2 3">
    <name type="scientific">Gigaspora margarita</name>
    <dbReference type="NCBI Taxonomy" id="4874"/>
    <lineage>
        <taxon>Eukaryota</taxon>
        <taxon>Fungi</taxon>
        <taxon>Fungi incertae sedis</taxon>
        <taxon>Mucoromycota</taxon>
        <taxon>Glomeromycotina</taxon>
        <taxon>Glomeromycetes</taxon>
        <taxon>Diversisporales</taxon>
        <taxon>Gigasporaceae</taxon>
        <taxon>Gigaspora</taxon>
    </lineage>
</organism>
<proteinExistence type="predicted"/>
<dbReference type="AlphaFoldDB" id="A0A8H3XFD5"/>
<dbReference type="InterPro" id="IPR027032">
    <property type="entry name" value="Twinkle-like"/>
</dbReference>
<dbReference type="SUPFAM" id="SSF52540">
    <property type="entry name" value="P-loop containing nucleoside triphosphate hydrolases"/>
    <property type="match status" value="1"/>
</dbReference>
<dbReference type="GO" id="GO:0003697">
    <property type="term" value="F:single-stranded DNA binding"/>
    <property type="evidence" value="ECO:0007669"/>
    <property type="project" value="InterPro"/>
</dbReference>
<dbReference type="OrthoDB" id="275278at2759"/>
<evidence type="ECO:0000313" key="3">
    <source>
        <dbReference type="Proteomes" id="UP000439903"/>
    </source>
</evidence>
<gene>
    <name evidence="2" type="ORF">F8M41_000836</name>
</gene>
<dbReference type="GO" id="GO:0043139">
    <property type="term" value="F:5'-3' DNA helicase activity"/>
    <property type="evidence" value="ECO:0007669"/>
    <property type="project" value="InterPro"/>
</dbReference>
<dbReference type="PANTHER" id="PTHR12873">
    <property type="entry name" value="T7-LIKE MITOCHONDRIAL DNA HELICASE"/>
    <property type="match status" value="1"/>
</dbReference>
<comment type="caution">
    <text evidence="2">The sequence shown here is derived from an EMBL/GenBank/DDBJ whole genome shotgun (WGS) entry which is preliminary data.</text>
</comment>
<keyword evidence="3" id="KW-1185">Reference proteome</keyword>
<dbReference type="SUPFAM" id="SSF56731">
    <property type="entry name" value="DNA primase core"/>
    <property type="match status" value="1"/>
</dbReference>
<dbReference type="Pfam" id="PF13481">
    <property type="entry name" value="AAA_25"/>
    <property type="match status" value="1"/>
</dbReference>
<dbReference type="InterPro" id="IPR027417">
    <property type="entry name" value="P-loop_NTPase"/>
</dbReference>
<sequence length="728" mass="83107">MPLSTNVTRPFSGSRLLLKFQRLHISSGVSSFTRGFAFHQGSRLPPGFSLSSRGSVFHRGVAISPRSFVFRTFSSSGFDFRSLHEVVSPNDYTKYYIPKPGEVLDFLNRHYQFPRKTNNDKVLKIKCPKCRPKKSNFFSIEINVNDGTYRCNECMTKGTWKDYMQLITKTSTFQVINSTQMGIGCPSYLSSPEEIEQYSNELQNYPKVIEKFENNHGITLTTLLAYKVGIATYCNIKSNSSIEISRQDAKELCITFPRMAPCFDDQDQDNILRYKVARIKAYSVEDYEFITFDPPSVHSGLFGYHLVPLECETIILTGNEYDAMTVYQETQIPATCLPNNGYQLPIEILPLLERFSKIYIWLNDDVQGQDAAEKFAQKLGIDRCLIVNTRCNNFDGPINASQALTMGKNLNEILSLAKPLQHEQILNFDNLKEAVYREVINPGQVRGISSKDLPALTQILKGHRPGELTIFTGPTGSGKTTILSQLSLDYCKSGVSTLWGSFEIPNIRLAKKMLTQFAGEDLSKNPGEFMNWAQKFQQLPMYFLKFFGSTEVSTVIDAMNHAIYAFDVQHIIIDNLQFMISEQGKFTDRWELQDRTISAFRRFATDKNVHITMVVHPKKDSRELLDMSSIFGSAKISQEADNVIILQKIESEDGDERYLHIKKNRFDGTLGAIPIEFIPNSLKIRHLRKKKFQEVNHLFADKQIFEKYSSNTKNWRSCKPFTRTIPVS</sequence>
<dbReference type="InterPro" id="IPR007694">
    <property type="entry name" value="DNA_helicase_DnaB-like_C"/>
</dbReference>
<dbReference type="SUPFAM" id="SSF57783">
    <property type="entry name" value="Zinc beta-ribbon"/>
    <property type="match status" value="1"/>
</dbReference>
<dbReference type="GO" id="GO:0005524">
    <property type="term" value="F:ATP binding"/>
    <property type="evidence" value="ECO:0007669"/>
    <property type="project" value="InterPro"/>
</dbReference>
<dbReference type="InterPro" id="IPR034154">
    <property type="entry name" value="TOPRIM_DnaG/twinkle"/>
</dbReference>
<dbReference type="Gene3D" id="3.40.50.300">
    <property type="entry name" value="P-loop containing nucleotide triphosphate hydrolases"/>
    <property type="match status" value="1"/>
</dbReference>
<name>A0A8H3XFD5_GIGMA</name>
<dbReference type="PROSITE" id="PS51199">
    <property type="entry name" value="SF4_HELICASE"/>
    <property type="match status" value="1"/>
</dbReference>
<dbReference type="CDD" id="cd01122">
    <property type="entry name" value="Twinkle_C"/>
    <property type="match status" value="1"/>
</dbReference>
<reference evidence="2 3" key="1">
    <citation type="journal article" date="2019" name="Environ. Microbiol.">
        <title>At the nexus of three kingdoms: the genome of the mycorrhizal fungus Gigaspora margarita provides insights into plant, endobacterial and fungal interactions.</title>
        <authorList>
            <person name="Venice F."/>
            <person name="Ghignone S."/>
            <person name="Salvioli di Fossalunga A."/>
            <person name="Amselem J."/>
            <person name="Novero M."/>
            <person name="Xianan X."/>
            <person name="Sedzielewska Toro K."/>
            <person name="Morin E."/>
            <person name="Lipzen A."/>
            <person name="Grigoriev I.V."/>
            <person name="Henrissat B."/>
            <person name="Martin F.M."/>
            <person name="Bonfante P."/>
        </authorList>
    </citation>
    <scope>NUCLEOTIDE SEQUENCE [LARGE SCALE GENOMIC DNA]</scope>
    <source>
        <strain evidence="2 3">BEG34</strain>
    </source>
</reference>
<dbReference type="GO" id="GO:0016787">
    <property type="term" value="F:hydrolase activity"/>
    <property type="evidence" value="ECO:0007669"/>
    <property type="project" value="UniProtKB-KW"/>
</dbReference>
<keyword evidence="2" id="KW-0378">Hydrolase</keyword>
<evidence type="ECO:0000259" key="1">
    <source>
        <dbReference type="PROSITE" id="PS51199"/>
    </source>
</evidence>
<dbReference type="CDD" id="cd01029">
    <property type="entry name" value="TOPRIM_primases"/>
    <property type="match status" value="1"/>
</dbReference>
<evidence type="ECO:0000313" key="2">
    <source>
        <dbReference type="EMBL" id="KAF0458987.1"/>
    </source>
</evidence>
<dbReference type="EMBL" id="WTPW01001068">
    <property type="protein sequence ID" value="KAF0458987.1"/>
    <property type="molecule type" value="Genomic_DNA"/>
</dbReference>